<evidence type="ECO:0000256" key="1">
    <source>
        <dbReference type="SAM" id="SignalP"/>
    </source>
</evidence>
<proteinExistence type="predicted"/>
<dbReference type="AlphaFoldDB" id="A0A6J4J5Z2"/>
<name>A0A6J4J5Z2_9PROT</name>
<organism evidence="2">
    <name type="scientific">uncultured Craurococcus sp</name>
    <dbReference type="NCBI Taxonomy" id="1135998"/>
    <lineage>
        <taxon>Bacteria</taxon>
        <taxon>Pseudomonadati</taxon>
        <taxon>Pseudomonadota</taxon>
        <taxon>Alphaproteobacteria</taxon>
        <taxon>Acetobacterales</taxon>
        <taxon>Acetobacteraceae</taxon>
        <taxon>Craurococcus</taxon>
        <taxon>environmental samples</taxon>
    </lineage>
</organism>
<reference evidence="2" key="1">
    <citation type="submission" date="2020-02" db="EMBL/GenBank/DDBJ databases">
        <authorList>
            <person name="Meier V. D."/>
        </authorList>
    </citation>
    <scope>NUCLEOTIDE SEQUENCE</scope>
    <source>
        <strain evidence="2">AVDCRST_MAG27</strain>
    </source>
</reference>
<sequence length="155" mass="16822">MRRRALLVTMATLASSLAAPGILRAQGRQGPPHEWVFGPWTGGLFPPNDADTPACFGSPTVVFTKDVVMRASLLDTPYRQRVIETVALLPNGLEFRFLPAAPQGSAFSSRLPPDFGFGCGGSPDVLRVERRGADEIVFPDCGDFPSPLRRCLKRP</sequence>
<evidence type="ECO:0000313" key="2">
    <source>
        <dbReference type="EMBL" id="CAA9270312.1"/>
    </source>
</evidence>
<feature type="signal peptide" evidence="1">
    <location>
        <begin position="1"/>
        <end position="18"/>
    </location>
</feature>
<feature type="chain" id="PRO_5026996119" evidence="1">
    <location>
        <begin position="19"/>
        <end position="155"/>
    </location>
</feature>
<gene>
    <name evidence="2" type="ORF">AVDCRST_MAG27-3071</name>
</gene>
<accession>A0A6J4J5Z2</accession>
<protein>
    <submittedName>
        <fullName evidence="2">Uncharacterized protein</fullName>
    </submittedName>
</protein>
<keyword evidence="1" id="KW-0732">Signal</keyword>
<dbReference type="EMBL" id="CADCTD010000143">
    <property type="protein sequence ID" value="CAA9270312.1"/>
    <property type="molecule type" value="Genomic_DNA"/>
</dbReference>